<evidence type="ECO:0000313" key="2">
    <source>
        <dbReference type="Proteomes" id="UP000245207"/>
    </source>
</evidence>
<dbReference type="PANTHER" id="PTHR10492:SF90">
    <property type="entry name" value="ATP-DEPENDENT DNA HELICASE"/>
    <property type="match status" value="1"/>
</dbReference>
<dbReference type="Proteomes" id="UP000245207">
    <property type="component" value="Unassembled WGS sequence"/>
</dbReference>
<gene>
    <name evidence="1" type="ORF">CTI12_AA310280</name>
</gene>
<accession>A0A2U1MI24</accession>
<proteinExistence type="predicted"/>
<keyword evidence="2" id="KW-1185">Reference proteome</keyword>
<reference evidence="1 2" key="1">
    <citation type="journal article" date="2018" name="Mol. Plant">
        <title>The genome of Artemisia annua provides insight into the evolution of Asteraceae family and artemisinin biosynthesis.</title>
        <authorList>
            <person name="Shen Q."/>
            <person name="Zhang L."/>
            <person name="Liao Z."/>
            <person name="Wang S."/>
            <person name="Yan T."/>
            <person name="Shi P."/>
            <person name="Liu M."/>
            <person name="Fu X."/>
            <person name="Pan Q."/>
            <person name="Wang Y."/>
            <person name="Lv Z."/>
            <person name="Lu X."/>
            <person name="Zhang F."/>
            <person name="Jiang W."/>
            <person name="Ma Y."/>
            <person name="Chen M."/>
            <person name="Hao X."/>
            <person name="Li L."/>
            <person name="Tang Y."/>
            <person name="Lv G."/>
            <person name="Zhou Y."/>
            <person name="Sun X."/>
            <person name="Brodelius P.E."/>
            <person name="Rose J.K.C."/>
            <person name="Tang K."/>
        </authorList>
    </citation>
    <scope>NUCLEOTIDE SEQUENCE [LARGE SCALE GENOMIC DNA]</scope>
    <source>
        <strain evidence="2">cv. Huhao1</strain>
        <tissue evidence="1">Leaf</tissue>
    </source>
</reference>
<dbReference type="EMBL" id="PKPP01005227">
    <property type="protein sequence ID" value="PWA60915.1"/>
    <property type="molecule type" value="Genomic_DNA"/>
</dbReference>
<dbReference type="OrthoDB" id="1931061at2759"/>
<dbReference type="PANTHER" id="PTHR10492">
    <property type="match status" value="1"/>
</dbReference>
<evidence type="ECO:0000313" key="1">
    <source>
        <dbReference type="EMBL" id="PWA60915.1"/>
    </source>
</evidence>
<organism evidence="1 2">
    <name type="scientific">Artemisia annua</name>
    <name type="common">Sweet wormwood</name>
    <dbReference type="NCBI Taxonomy" id="35608"/>
    <lineage>
        <taxon>Eukaryota</taxon>
        <taxon>Viridiplantae</taxon>
        <taxon>Streptophyta</taxon>
        <taxon>Embryophyta</taxon>
        <taxon>Tracheophyta</taxon>
        <taxon>Spermatophyta</taxon>
        <taxon>Magnoliopsida</taxon>
        <taxon>eudicotyledons</taxon>
        <taxon>Gunneridae</taxon>
        <taxon>Pentapetalae</taxon>
        <taxon>asterids</taxon>
        <taxon>campanulids</taxon>
        <taxon>Asterales</taxon>
        <taxon>Asteraceae</taxon>
        <taxon>Asteroideae</taxon>
        <taxon>Anthemideae</taxon>
        <taxon>Artemisiinae</taxon>
        <taxon>Artemisia</taxon>
    </lineage>
</organism>
<dbReference type="STRING" id="35608.A0A2U1MI24"/>
<protein>
    <submittedName>
        <fullName evidence="1">Uncharacterized protein</fullName>
    </submittedName>
</protein>
<dbReference type="AlphaFoldDB" id="A0A2U1MI24"/>
<comment type="caution">
    <text evidence="1">The sequence shown here is derived from an EMBL/GenBank/DDBJ whole genome shotgun (WGS) entry which is preliminary data.</text>
</comment>
<name>A0A2U1MI24_ARTAN</name>
<sequence length="839" mass="96357">MSALRSNVVMLVRDLITMLNQNNPLVQAFRMARERLSAASLQPVTLRLISTRQRNARQYNLPTASEVAALVPGDGNPTDSRDVIVEERGGEEVIEGQNNRPSSGPRTSYASIVQRENEIEEYLSCRYISASESCWKIYGFEMHYRSIAVERLPFHEEGCNRVYFREDDDAEDVVDRTTSAMSKFTGWMKSNIIYPEGRGLTYSDYPTMFTWHDNDKEWRPRKSGMAIGRIYYVTPSMGEKYYLRMLLNVVHGCRDWEELRTVDDIVYPTYRETCKAYRLLGDDVEWVQAVTNASQWQLGDQLRDMFVTILLFCTVSDHAQLFRECLPFLSEDIPYRQHQLLQNDQVVFTNEEIQNYTLMEIEMILNSNNRSLTDFPGLPQINHNLLNMGTNRLIAEERRYNPRDDLDRFTNLINQDSQKLIFGMERLYNIDMLLKAARSDIKRCVAQDKNTSGNQVIRWKRNSIHVKVPAKLMNKYKSLIVVGRVHNIHRFMVRKYKMLYRPLDRKIFLEFCTATSVRPSSLPLELFDRYAFEFIPFNMLGSRAGNDTYLTDVIGVLREWGPLGENDTYLTDVIGVLREWGPLGENEGETKSAHPQIRKIVVCDTREQSSLSVQWLLELTWITTGNSSNVPRASTKSIGQMFSITVNIVIKMLQIHVKHDFFVDKLLGRFIVLRIKIDKYNLAPTFVRKYTATKYYGDSVDILKENSGMMLPSKVDSVNLKITDEDEKIMDEIQWGSASDCSASKSATPTIPKTTIKVPLSTVNEARDANVELLANGSKNVLECEMNTTIIDTCKGSGANATMTNEDNLNDTHKDNETSHVHNDAVYVSIEDFKEGDKK</sequence>